<dbReference type="EMBL" id="BARV01006226">
    <property type="protein sequence ID" value="GAI09858.1"/>
    <property type="molecule type" value="Genomic_DNA"/>
</dbReference>
<accession>X1KT35</accession>
<name>X1KT35_9ZZZZ</name>
<evidence type="ECO:0000313" key="1">
    <source>
        <dbReference type="EMBL" id="GAI09858.1"/>
    </source>
</evidence>
<sequence>MKAMAEFNAKFFRKKESKLKEEREKQQYLARRRLEELKKYD</sequence>
<gene>
    <name evidence="1" type="ORF">S06H3_12743</name>
</gene>
<reference evidence="1" key="1">
    <citation type="journal article" date="2014" name="Front. Microbiol.">
        <title>High frequency of phylogenetically diverse reductive dehalogenase-homologous genes in deep subseafloor sedimentary metagenomes.</title>
        <authorList>
            <person name="Kawai M."/>
            <person name="Futagami T."/>
            <person name="Toyoda A."/>
            <person name="Takaki Y."/>
            <person name="Nishi S."/>
            <person name="Hori S."/>
            <person name="Arai W."/>
            <person name="Tsubouchi T."/>
            <person name="Morono Y."/>
            <person name="Uchiyama I."/>
            <person name="Ito T."/>
            <person name="Fujiyama A."/>
            <person name="Inagaki F."/>
            <person name="Takami H."/>
        </authorList>
    </citation>
    <scope>NUCLEOTIDE SEQUENCE</scope>
    <source>
        <strain evidence="1">Expedition CK06-06</strain>
    </source>
</reference>
<protein>
    <submittedName>
        <fullName evidence="1">Uncharacterized protein</fullName>
    </submittedName>
</protein>
<comment type="caution">
    <text evidence="1">The sequence shown here is derived from an EMBL/GenBank/DDBJ whole genome shotgun (WGS) entry which is preliminary data.</text>
</comment>
<proteinExistence type="predicted"/>
<dbReference type="AlphaFoldDB" id="X1KT35"/>
<organism evidence="1">
    <name type="scientific">marine sediment metagenome</name>
    <dbReference type="NCBI Taxonomy" id="412755"/>
    <lineage>
        <taxon>unclassified sequences</taxon>
        <taxon>metagenomes</taxon>
        <taxon>ecological metagenomes</taxon>
    </lineage>
</organism>